<name>A0A150WLG2_BDEBC</name>
<organism evidence="2 3">
    <name type="scientific">Bdellovibrio bacteriovorus</name>
    <dbReference type="NCBI Taxonomy" id="959"/>
    <lineage>
        <taxon>Bacteria</taxon>
        <taxon>Pseudomonadati</taxon>
        <taxon>Bdellovibrionota</taxon>
        <taxon>Bdellovibrionia</taxon>
        <taxon>Bdellovibrionales</taxon>
        <taxon>Pseudobdellovibrionaceae</taxon>
        <taxon>Bdellovibrio</taxon>
    </lineage>
</organism>
<dbReference type="OrthoDB" id="5287113at2"/>
<dbReference type="AlphaFoldDB" id="A0A150WLG2"/>
<accession>A0A150WLG2</accession>
<reference evidence="2 3" key="1">
    <citation type="submission" date="2016-03" db="EMBL/GenBank/DDBJ databases">
        <authorList>
            <person name="Ploux O."/>
        </authorList>
    </citation>
    <scope>NUCLEOTIDE SEQUENCE [LARGE SCALE GENOMIC DNA]</scope>
    <source>
        <strain evidence="2 3">R0</strain>
    </source>
</reference>
<feature type="signal peptide" evidence="1">
    <location>
        <begin position="1"/>
        <end position="25"/>
    </location>
</feature>
<keyword evidence="1" id="KW-0732">Signal</keyword>
<dbReference type="Proteomes" id="UP000075320">
    <property type="component" value="Unassembled WGS sequence"/>
</dbReference>
<evidence type="ECO:0000313" key="2">
    <source>
        <dbReference type="EMBL" id="KYG64851.1"/>
    </source>
</evidence>
<dbReference type="InterPro" id="IPR011990">
    <property type="entry name" value="TPR-like_helical_dom_sf"/>
</dbReference>
<feature type="chain" id="PRO_5007573227" evidence="1">
    <location>
        <begin position="26"/>
        <end position="986"/>
    </location>
</feature>
<evidence type="ECO:0000256" key="1">
    <source>
        <dbReference type="SAM" id="SignalP"/>
    </source>
</evidence>
<comment type="caution">
    <text evidence="2">The sequence shown here is derived from an EMBL/GenBank/DDBJ whole genome shotgun (WGS) entry which is preliminary data.</text>
</comment>
<evidence type="ECO:0000313" key="3">
    <source>
        <dbReference type="Proteomes" id="UP000075320"/>
    </source>
</evidence>
<proteinExistence type="predicted"/>
<sequence>MKTLNDILTLAAFVTGILAPNGAFADKMNADTQDLVIKKMERVLSAMDKNESSYLSSQQRLADLLSERARMRFMLEVEANCNGCKGSQADRLKAVGIYESLLKDVKINEHGPILFQLAHLYEMAGQNDKAISLYESIVKDAKKKNINPAIVTRSRVGLGDLLFAKGKFKEARENYLVALKDSKLENRSLTVYNLAWCEFNTDNLKGAIATLETLLKTPQKITRDTDEGSRYDGAFHTDIMRDLGTFYTKQDVTSKEINSFEALAPAEKRKDLLLYFAKETDRIGQKKAAREIMNRYLADTTLTKEERIDASVQMAQISYDQGETAASIAAFAKAAADIQKNGCKNGKCDEFQKSMKRFVTELHRSKKLKPDQDLLNAYVTYTNTFPADKEMVLRGASVATEMNNYAVAIQFNRIISENKAFDQKDRTEALQNEVSVAERSKNPTMQREAYLHYLKYADEGPKAFEVRYQLAYLSYSQKQFQDAAGAFEDLAKDKKGTPDLRKKAADLSLDALAQVKNEKALEALAWDYSVIFPQHNKEYSQIARRTLMNNVARTANDAAADKSALKSSLNALDDRKIQNASPAEKILFYKNQSVLALKVEDEKTYITSLNALLAIPSLSKEERLQALEQLTSYYEKRLDFQNAYATASRINNPKISEKEKEFRLGTLADLGGMDASKHYRRALKAGLAGERAYVVRTRLVLLSSSPVKELKEQAKVLKQKPSMLNETVLLVYGKTGDAKGLSAITGMKEMRKQSAVNFIAKQYFYEKVGREANKIAQHKLNTKNDRVLQKSLTDRILLLKRADKLLEESLALKDVTAQMLALNVVSVENLRMVQDLAGLPLPAGLSEKEKAQYLGLLKNQSRPYLMKARVAQAKEQEIWTRSNALAMTIKDYQTARPELKPLLGRELSLLNQVPGKGPMKSALEDALSERPFSSRDLVSARKAVAQSPSDLKEIENLKMIETKIGHPLMPAYLEARISHLQRGKSL</sequence>
<gene>
    <name evidence="2" type="ORF">AZI86_11655</name>
</gene>
<dbReference type="SUPFAM" id="SSF48452">
    <property type="entry name" value="TPR-like"/>
    <property type="match status" value="2"/>
</dbReference>
<dbReference type="Gene3D" id="1.25.40.10">
    <property type="entry name" value="Tetratricopeptide repeat domain"/>
    <property type="match status" value="1"/>
</dbReference>
<dbReference type="RefSeq" id="WP_061835362.1">
    <property type="nucleotide sequence ID" value="NZ_LUKE01000002.1"/>
</dbReference>
<protein>
    <submittedName>
        <fullName evidence="2">Uncharacterized protein</fullName>
    </submittedName>
</protein>
<keyword evidence="3" id="KW-1185">Reference proteome</keyword>
<dbReference type="EMBL" id="LUKE01000002">
    <property type="protein sequence ID" value="KYG64851.1"/>
    <property type="molecule type" value="Genomic_DNA"/>
</dbReference>